<feature type="compositionally biased region" description="Acidic residues" evidence="1">
    <location>
        <begin position="93"/>
        <end position="102"/>
    </location>
</feature>
<feature type="transmembrane region" description="Helical" evidence="2">
    <location>
        <begin position="37"/>
        <end position="58"/>
    </location>
</feature>
<feature type="compositionally biased region" description="Polar residues" evidence="1">
    <location>
        <begin position="60"/>
        <end position="92"/>
    </location>
</feature>
<keyword evidence="2" id="KW-0812">Transmembrane</keyword>
<feature type="compositionally biased region" description="Basic and acidic residues" evidence="1">
    <location>
        <begin position="20"/>
        <end position="30"/>
    </location>
</feature>
<feature type="region of interest" description="Disordered" evidence="1">
    <location>
        <begin position="1"/>
        <end position="34"/>
    </location>
</feature>
<feature type="region of interest" description="Disordered" evidence="1">
    <location>
        <begin position="165"/>
        <end position="201"/>
    </location>
</feature>
<evidence type="ECO:0000256" key="2">
    <source>
        <dbReference type="SAM" id="Phobius"/>
    </source>
</evidence>
<dbReference type="Gene3D" id="3.10.450.40">
    <property type="match status" value="1"/>
</dbReference>
<feature type="compositionally biased region" description="Basic and acidic residues" evidence="1">
    <location>
        <begin position="1"/>
        <end position="10"/>
    </location>
</feature>
<keyword evidence="2" id="KW-0472">Membrane</keyword>
<comment type="caution">
    <text evidence="4">The sequence shown here is derived from an EMBL/GenBank/DDBJ whole genome shotgun (WGS) entry which is preliminary data.</text>
</comment>
<reference evidence="4 5" key="1">
    <citation type="submission" date="2024-01" db="EMBL/GenBank/DDBJ databases">
        <title>Characterization of antibiotic resistant novel bacterial strains and their environmental applications.</title>
        <authorList>
            <person name="Manzoor S."/>
            <person name="Abbas S."/>
            <person name="Arshad M."/>
            <person name="Ahmed I."/>
        </authorList>
    </citation>
    <scope>NUCLEOTIDE SEQUENCE [LARGE SCALE GENOMIC DNA]</scope>
    <source>
        <strain evidence="4 5">NCCP-602</strain>
    </source>
</reference>
<organism evidence="4 5">
    <name type="scientific">Brevibacterium metallidurans</name>
    <dbReference type="NCBI Taxonomy" id="1482676"/>
    <lineage>
        <taxon>Bacteria</taxon>
        <taxon>Bacillati</taxon>
        <taxon>Actinomycetota</taxon>
        <taxon>Actinomycetes</taxon>
        <taxon>Micrococcales</taxon>
        <taxon>Brevibacteriaceae</taxon>
        <taxon>Brevibacterium</taxon>
    </lineage>
</organism>
<keyword evidence="5" id="KW-1185">Reference proteome</keyword>
<protein>
    <recommendedName>
        <fullName evidence="3">PepSY domain-containing protein</fullName>
    </recommendedName>
</protein>
<feature type="domain" description="PepSY" evidence="3">
    <location>
        <begin position="112"/>
        <end position="170"/>
    </location>
</feature>
<feature type="compositionally biased region" description="Acidic residues" evidence="1">
    <location>
        <begin position="170"/>
        <end position="201"/>
    </location>
</feature>
<evidence type="ECO:0000256" key="1">
    <source>
        <dbReference type="SAM" id="MobiDB-lite"/>
    </source>
</evidence>
<evidence type="ECO:0000313" key="4">
    <source>
        <dbReference type="EMBL" id="GAA0035808.1"/>
    </source>
</evidence>
<accession>A0ABP3C7Q7</accession>
<proteinExistence type="predicted"/>
<dbReference type="Proteomes" id="UP001498238">
    <property type="component" value="Unassembled WGS sequence"/>
</dbReference>
<name>A0ABP3C7Q7_9MICO</name>
<keyword evidence="2" id="KW-1133">Transmembrane helix</keyword>
<gene>
    <name evidence="4" type="ORF">NCCP602_17690</name>
</gene>
<dbReference type="InterPro" id="IPR025711">
    <property type="entry name" value="PepSY"/>
</dbReference>
<evidence type="ECO:0000313" key="5">
    <source>
        <dbReference type="Proteomes" id="UP001498238"/>
    </source>
</evidence>
<dbReference type="Pfam" id="PF03413">
    <property type="entry name" value="PepSY"/>
    <property type="match status" value="1"/>
</dbReference>
<feature type="region of interest" description="Disordered" evidence="1">
    <location>
        <begin position="55"/>
        <end position="103"/>
    </location>
</feature>
<evidence type="ECO:0000259" key="3">
    <source>
        <dbReference type="Pfam" id="PF03413"/>
    </source>
</evidence>
<sequence>MPDRESHHIDSITGSARTGKGSETEQEHTMKNLKKKAAVTGIIATTLAFGGAGLAMAANPDSTQPSSSATDEQEPSYTGTVQAPQDATSPDGTDTELSEADEAASLQSLATVTPEEATAAALAAVPGTAGDATLEDENGYVVYEVQVTAADGSVIEVKVDAGDASVLAQEADEPECTDEATENGTEQQDETGENGAEDPNT</sequence>
<dbReference type="EMBL" id="BAAAAF010000005">
    <property type="protein sequence ID" value="GAA0035808.1"/>
    <property type="molecule type" value="Genomic_DNA"/>
</dbReference>